<accession>A0A2P2QTE5</accession>
<dbReference type="AlphaFoldDB" id="A0A2P2QTE5"/>
<dbReference type="EMBL" id="GGEC01089773">
    <property type="protein sequence ID" value="MBX70257.1"/>
    <property type="molecule type" value="Transcribed_RNA"/>
</dbReference>
<sequence>MQFIFQRIFYGLANSNYRCVLEGCQV</sequence>
<proteinExistence type="predicted"/>
<protein>
    <submittedName>
        <fullName evidence="1">Uncharacterized protein</fullName>
    </submittedName>
</protein>
<organism evidence="1">
    <name type="scientific">Rhizophora mucronata</name>
    <name type="common">Asiatic mangrove</name>
    <dbReference type="NCBI Taxonomy" id="61149"/>
    <lineage>
        <taxon>Eukaryota</taxon>
        <taxon>Viridiplantae</taxon>
        <taxon>Streptophyta</taxon>
        <taxon>Embryophyta</taxon>
        <taxon>Tracheophyta</taxon>
        <taxon>Spermatophyta</taxon>
        <taxon>Magnoliopsida</taxon>
        <taxon>eudicotyledons</taxon>
        <taxon>Gunneridae</taxon>
        <taxon>Pentapetalae</taxon>
        <taxon>rosids</taxon>
        <taxon>fabids</taxon>
        <taxon>Malpighiales</taxon>
        <taxon>Rhizophoraceae</taxon>
        <taxon>Rhizophora</taxon>
    </lineage>
</organism>
<name>A0A2P2QTE5_RHIMU</name>
<reference evidence="1" key="1">
    <citation type="submission" date="2018-02" db="EMBL/GenBank/DDBJ databases">
        <title>Rhizophora mucronata_Transcriptome.</title>
        <authorList>
            <person name="Meera S.P."/>
            <person name="Sreeshan A."/>
            <person name="Augustine A."/>
        </authorList>
    </citation>
    <scope>NUCLEOTIDE SEQUENCE</scope>
    <source>
        <tissue evidence="1">Leaf</tissue>
    </source>
</reference>
<evidence type="ECO:0000313" key="1">
    <source>
        <dbReference type="EMBL" id="MBX70257.1"/>
    </source>
</evidence>